<protein>
    <submittedName>
        <fullName evidence="2">Uncharacterized protein</fullName>
    </submittedName>
</protein>
<keyword evidence="1" id="KW-1133">Transmembrane helix</keyword>
<evidence type="ECO:0000313" key="2">
    <source>
        <dbReference type="EMBL" id="TQV67487.1"/>
    </source>
</evidence>
<dbReference type="RefSeq" id="WP_142853647.1">
    <property type="nucleotide sequence ID" value="NZ_FXWW01000002.1"/>
</dbReference>
<name>A0A545SR99_9RHOB</name>
<organism evidence="2 3">
    <name type="scientific">Aliiroseovarius halocynthiae</name>
    <dbReference type="NCBI Taxonomy" id="985055"/>
    <lineage>
        <taxon>Bacteria</taxon>
        <taxon>Pseudomonadati</taxon>
        <taxon>Pseudomonadota</taxon>
        <taxon>Alphaproteobacteria</taxon>
        <taxon>Rhodobacterales</taxon>
        <taxon>Paracoccaceae</taxon>
        <taxon>Aliiroseovarius</taxon>
    </lineage>
</organism>
<keyword evidence="3" id="KW-1185">Reference proteome</keyword>
<keyword evidence="1" id="KW-0472">Membrane</keyword>
<keyword evidence="1" id="KW-0812">Transmembrane</keyword>
<comment type="caution">
    <text evidence="2">The sequence shown here is derived from an EMBL/GenBank/DDBJ whole genome shotgun (WGS) entry which is preliminary data.</text>
</comment>
<dbReference type="AlphaFoldDB" id="A0A545SR99"/>
<evidence type="ECO:0000313" key="3">
    <source>
        <dbReference type="Proteomes" id="UP000315816"/>
    </source>
</evidence>
<dbReference type="EMBL" id="VICH01000006">
    <property type="protein sequence ID" value="TQV67487.1"/>
    <property type="molecule type" value="Genomic_DNA"/>
</dbReference>
<accession>A0A545SR99</accession>
<evidence type="ECO:0000256" key="1">
    <source>
        <dbReference type="SAM" id="Phobius"/>
    </source>
</evidence>
<sequence>MKTEKRNIGAFTDPKTNDYIRWAHDGFKLYLSAVDCYRYAGVKRVEVPQGSSLKKAIRGARTVSFWKENYDYSGTEVKLGVPFDIVQDLKKPLPEGLALKVSGGFERLEDFLADCRPRHDDCSFTAVASDQTTGGTFPDDTLPKDTNATPLSRFKVSPEVRERQERRQKQAEFAVFGFLVASALAHSYSHFVSQAFGALFMVSFIVWLKLPKP</sequence>
<proteinExistence type="predicted"/>
<reference evidence="2 3" key="1">
    <citation type="submission" date="2019-06" db="EMBL/GenBank/DDBJ databases">
        <title>A novel species of marine bacteria.</title>
        <authorList>
            <person name="Wang Y."/>
        </authorList>
    </citation>
    <scope>NUCLEOTIDE SEQUENCE [LARGE SCALE GENOMIC DNA]</scope>
    <source>
        <strain evidence="2 3">MA1-10</strain>
    </source>
</reference>
<gene>
    <name evidence="2" type="ORF">FIL88_09690</name>
</gene>
<feature type="transmembrane region" description="Helical" evidence="1">
    <location>
        <begin position="171"/>
        <end position="188"/>
    </location>
</feature>
<dbReference type="Proteomes" id="UP000315816">
    <property type="component" value="Unassembled WGS sequence"/>
</dbReference>